<dbReference type="RefSeq" id="WP_377870869.1">
    <property type="nucleotide sequence ID" value="NZ_JBHMAY010000025.1"/>
</dbReference>
<reference evidence="2" key="1">
    <citation type="journal article" date="2019" name="Int. J. Syst. Evol. Microbiol.">
        <title>The Global Catalogue of Microorganisms (GCM) 10K type strain sequencing project: providing services to taxonomists for standard genome sequencing and annotation.</title>
        <authorList>
            <consortium name="The Broad Institute Genomics Platform"/>
            <consortium name="The Broad Institute Genome Sequencing Center for Infectious Disease"/>
            <person name="Wu L."/>
            <person name="Ma J."/>
        </authorList>
    </citation>
    <scope>NUCLEOTIDE SEQUENCE [LARGE SCALE GENOMIC DNA]</scope>
    <source>
        <strain evidence="2">CGMCC 4.7682</strain>
    </source>
</reference>
<proteinExistence type="predicted"/>
<sequence length="144" mass="15786">MGTPDSVAPHSHPAKPDLLAEDLIGTWLLDELCLSRQRRSVRPRCRGTLLYTSSGHFSATIHVSSRRMPQVGKSLGYTGTYTVERGVVTHHALVATWPFGAGSRQLRWAALIPGDASADLLRLSGDPERPVQFLLTWHRVAHAG</sequence>
<gene>
    <name evidence="1" type="ORF">ACFORO_19055</name>
</gene>
<keyword evidence="2" id="KW-1185">Reference proteome</keyword>
<comment type="caution">
    <text evidence="1">The sequence shown here is derived from an EMBL/GenBank/DDBJ whole genome shotgun (WGS) entry which is preliminary data.</text>
</comment>
<accession>A0ABV7QJC9</accession>
<organism evidence="1 2">
    <name type="scientific">Amycolatopsis halotolerans</name>
    <dbReference type="NCBI Taxonomy" id="330083"/>
    <lineage>
        <taxon>Bacteria</taxon>
        <taxon>Bacillati</taxon>
        <taxon>Actinomycetota</taxon>
        <taxon>Actinomycetes</taxon>
        <taxon>Pseudonocardiales</taxon>
        <taxon>Pseudonocardiaceae</taxon>
        <taxon>Amycolatopsis</taxon>
    </lineage>
</organism>
<evidence type="ECO:0000313" key="1">
    <source>
        <dbReference type="EMBL" id="MFC3512279.1"/>
    </source>
</evidence>
<dbReference type="Proteomes" id="UP001595764">
    <property type="component" value="Unassembled WGS sequence"/>
</dbReference>
<evidence type="ECO:0000313" key="2">
    <source>
        <dbReference type="Proteomes" id="UP001595764"/>
    </source>
</evidence>
<protein>
    <submittedName>
        <fullName evidence="1">Lipocalin-like domain-containing protein</fullName>
    </submittedName>
</protein>
<dbReference type="EMBL" id="JBHRWI010000022">
    <property type="protein sequence ID" value="MFC3512279.1"/>
    <property type="molecule type" value="Genomic_DNA"/>
</dbReference>
<name>A0ABV7QJC9_9PSEU</name>